<organism evidence="1 2">
    <name type="scientific">Vibrio fortis</name>
    <dbReference type="NCBI Taxonomy" id="212667"/>
    <lineage>
        <taxon>Bacteria</taxon>
        <taxon>Pseudomonadati</taxon>
        <taxon>Pseudomonadota</taxon>
        <taxon>Gammaproteobacteria</taxon>
        <taxon>Vibrionales</taxon>
        <taxon>Vibrionaceae</taxon>
        <taxon>Vibrio</taxon>
    </lineage>
</organism>
<reference evidence="1 2" key="1">
    <citation type="submission" date="2019-09" db="EMBL/GenBank/DDBJ databases">
        <title>Whole genome sequence of Vibrio fortis.</title>
        <authorList>
            <person name="Das S.K."/>
        </authorList>
    </citation>
    <scope>NUCLEOTIDE SEQUENCE [LARGE SCALE GENOMIC DNA]</scope>
    <source>
        <strain evidence="1 2">AN60</strain>
    </source>
</reference>
<gene>
    <name evidence="1" type="ORF">F2P58_03375</name>
</gene>
<name>A0A5N3R827_9VIBR</name>
<dbReference type="AlphaFoldDB" id="A0A5N3R827"/>
<dbReference type="Proteomes" id="UP000326789">
    <property type="component" value="Unassembled WGS sequence"/>
</dbReference>
<dbReference type="Pfam" id="PF14094">
    <property type="entry name" value="DUF4272"/>
    <property type="match status" value="1"/>
</dbReference>
<proteinExistence type="predicted"/>
<dbReference type="EMBL" id="VWSE01000003">
    <property type="protein sequence ID" value="KAB0289991.1"/>
    <property type="molecule type" value="Genomic_DNA"/>
</dbReference>
<sequence>MFRNAVVLCAQYCANKALWKMNMDAVKQKSIKYLKTIGVDTPEHLPQIERLEDVSPRTAQDMASRLSALAYVIGLAYDAKGQDLLDSLNQYELLPYVSEYERQLLSQTVIDEQDKINISWLVESIQALAWCIGIAGLDHFRCCDDDLASKIPYKSDPIDFIRNARLRPIHEIQAQSDLLYRLHWYARECALTKQKCRFDESVISQRRKAIDWAMG</sequence>
<protein>
    <submittedName>
        <fullName evidence="1">DUF4272 domain-containing protein</fullName>
    </submittedName>
</protein>
<accession>A0A5N3R827</accession>
<evidence type="ECO:0000313" key="1">
    <source>
        <dbReference type="EMBL" id="KAB0289991.1"/>
    </source>
</evidence>
<evidence type="ECO:0000313" key="2">
    <source>
        <dbReference type="Proteomes" id="UP000326789"/>
    </source>
</evidence>
<comment type="caution">
    <text evidence="1">The sequence shown here is derived from an EMBL/GenBank/DDBJ whole genome shotgun (WGS) entry which is preliminary data.</text>
</comment>
<dbReference type="InterPro" id="IPR025368">
    <property type="entry name" value="DUF4272"/>
</dbReference>